<accession>A0A645HXW3</accession>
<name>A0A645HXW3_9ZZZZ</name>
<dbReference type="AlphaFoldDB" id="A0A645HXW3"/>
<proteinExistence type="predicted"/>
<dbReference type="EMBL" id="VSSQ01102524">
    <property type="protein sequence ID" value="MPN43848.1"/>
    <property type="molecule type" value="Genomic_DNA"/>
</dbReference>
<gene>
    <name evidence="1" type="ORF">SDC9_191409</name>
</gene>
<evidence type="ECO:0000313" key="1">
    <source>
        <dbReference type="EMBL" id="MPN43848.1"/>
    </source>
</evidence>
<reference evidence="1" key="1">
    <citation type="submission" date="2019-08" db="EMBL/GenBank/DDBJ databases">
        <authorList>
            <person name="Kucharzyk K."/>
            <person name="Murdoch R.W."/>
            <person name="Higgins S."/>
            <person name="Loffler F."/>
        </authorList>
    </citation>
    <scope>NUCLEOTIDE SEQUENCE</scope>
</reference>
<sequence>MKAVVGVALLNVPSLLNVIVYGPPVIAYPVSVVAPGVNDHVLAVAVLVKAPDNLWATPLLSYTVIAAGTVSPTGVVVSPDKLFA</sequence>
<comment type="caution">
    <text evidence="1">The sequence shown here is derived from an EMBL/GenBank/DDBJ whole genome shotgun (WGS) entry which is preliminary data.</text>
</comment>
<protein>
    <submittedName>
        <fullName evidence="1">Uncharacterized protein</fullName>
    </submittedName>
</protein>
<organism evidence="1">
    <name type="scientific">bioreactor metagenome</name>
    <dbReference type="NCBI Taxonomy" id="1076179"/>
    <lineage>
        <taxon>unclassified sequences</taxon>
        <taxon>metagenomes</taxon>
        <taxon>ecological metagenomes</taxon>
    </lineage>
</organism>